<dbReference type="RefSeq" id="WP_088247845.1">
    <property type="nucleotide sequence ID" value="NZ_BNAM01000003.1"/>
</dbReference>
<comment type="caution">
    <text evidence="2">The sequence shown here is derived from an EMBL/GenBank/DDBJ whole genome shotgun (WGS) entry which is preliminary data.</text>
</comment>
<protein>
    <recommendedName>
        <fullName evidence="1">DUF8082 domain-containing protein</fullName>
    </recommendedName>
</protein>
<organism evidence="2 3">
    <name type="scientific">Deinococcus indicus</name>
    <dbReference type="NCBI Taxonomy" id="223556"/>
    <lineage>
        <taxon>Bacteria</taxon>
        <taxon>Thermotogati</taxon>
        <taxon>Deinococcota</taxon>
        <taxon>Deinococci</taxon>
        <taxon>Deinococcales</taxon>
        <taxon>Deinococcaceae</taxon>
        <taxon>Deinococcus</taxon>
    </lineage>
</organism>
<feature type="domain" description="DUF8082" evidence="1">
    <location>
        <begin position="78"/>
        <end position="130"/>
    </location>
</feature>
<evidence type="ECO:0000259" key="1">
    <source>
        <dbReference type="Pfam" id="PF26309"/>
    </source>
</evidence>
<keyword evidence="3" id="KW-1185">Reference proteome</keyword>
<dbReference type="InterPro" id="IPR058395">
    <property type="entry name" value="DUF8082"/>
</dbReference>
<name>A0A246BQQ4_9DEIO</name>
<dbReference type="OrthoDB" id="72988at2"/>
<dbReference type="AlphaFoldDB" id="A0A246BQQ4"/>
<proteinExistence type="predicted"/>
<dbReference type="EMBL" id="NHMK01000009">
    <property type="protein sequence ID" value="OWL98001.1"/>
    <property type="molecule type" value="Genomic_DNA"/>
</dbReference>
<evidence type="ECO:0000313" key="3">
    <source>
        <dbReference type="Proteomes" id="UP000197208"/>
    </source>
</evidence>
<sequence>MSAPQWPEGLNDATPLPYTVWRVMHHVDGVRDIAEVARLAGLTVPDVTERLNAAAQWINRAAQREQQVTDQTADVVIQCLTPVVGPMAEVMVDEVLDDLGDQATLSALLSGLARQLTQERVQQFARNLRDRGIT</sequence>
<gene>
    <name evidence="2" type="ORF">CBQ26_07170</name>
</gene>
<reference evidence="2 3" key="1">
    <citation type="submission" date="2017-05" db="EMBL/GenBank/DDBJ databases">
        <title>De novo genome assembly of Deniococcus indicus strain DR1.</title>
        <authorList>
            <person name="Chauhan D."/>
            <person name="Yennamalli R.M."/>
            <person name="Priyadarshini R."/>
        </authorList>
    </citation>
    <scope>NUCLEOTIDE SEQUENCE [LARGE SCALE GENOMIC DNA]</scope>
    <source>
        <strain evidence="2 3">DR1</strain>
    </source>
</reference>
<evidence type="ECO:0000313" key="2">
    <source>
        <dbReference type="EMBL" id="OWL98001.1"/>
    </source>
</evidence>
<accession>A0A246BQQ4</accession>
<dbReference type="Pfam" id="PF26309">
    <property type="entry name" value="DUF8082"/>
    <property type="match status" value="1"/>
</dbReference>
<dbReference type="Proteomes" id="UP000197208">
    <property type="component" value="Unassembled WGS sequence"/>
</dbReference>